<dbReference type="GO" id="GO:0003700">
    <property type="term" value="F:DNA-binding transcription factor activity"/>
    <property type="evidence" value="ECO:0007669"/>
    <property type="project" value="TreeGrafter"/>
</dbReference>
<sequence>MATDVNKHFGKEIRRYREAQKLSQLNLAERARVDLSTINRIERGIANTTLRRAFNISKALHVPFYKFFLTDKRLKKIDRHGKIQGTPVD</sequence>
<dbReference type="InterPro" id="IPR001387">
    <property type="entry name" value="Cro/C1-type_HTH"/>
</dbReference>
<dbReference type="AlphaFoldDB" id="A0A0G0UIP9"/>
<organism evidence="3 4">
    <name type="scientific">Candidatus Curtissbacteria bacterium GW2011_GWA1_40_16</name>
    <dbReference type="NCBI Taxonomy" id="1618405"/>
    <lineage>
        <taxon>Bacteria</taxon>
        <taxon>Candidatus Curtissiibacteriota</taxon>
    </lineage>
</organism>
<feature type="domain" description="HTH cro/C1-type" evidence="2">
    <location>
        <begin position="13"/>
        <end position="67"/>
    </location>
</feature>
<dbReference type="Gene3D" id="1.10.260.40">
    <property type="entry name" value="lambda repressor-like DNA-binding domains"/>
    <property type="match status" value="1"/>
</dbReference>
<accession>A0A0G0UIP9</accession>
<gene>
    <name evidence="3" type="ORF">UT84_C0015G0015</name>
</gene>
<dbReference type="GO" id="GO:0005829">
    <property type="term" value="C:cytosol"/>
    <property type="evidence" value="ECO:0007669"/>
    <property type="project" value="TreeGrafter"/>
</dbReference>
<dbReference type="PANTHER" id="PTHR46797:SF1">
    <property type="entry name" value="METHYLPHOSPHONATE SYNTHASE"/>
    <property type="match status" value="1"/>
</dbReference>
<name>A0A0G0UIP9_9BACT</name>
<proteinExistence type="predicted"/>
<dbReference type="EMBL" id="LBYI01000015">
    <property type="protein sequence ID" value="KKR50067.1"/>
    <property type="molecule type" value="Genomic_DNA"/>
</dbReference>
<reference evidence="3 4" key="1">
    <citation type="journal article" date="2015" name="Nature">
        <title>rRNA introns, odd ribosomes, and small enigmatic genomes across a large radiation of phyla.</title>
        <authorList>
            <person name="Brown C.T."/>
            <person name="Hug L.A."/>
            <person name="Thomas B.C."/>
            <person name="Sharon I."/>
            <person name="Castelle C.J."/>
            <person name="Singh A."/>
            <person name="Wilkins M.J."/>
            <person name="Williams K.H."/>
            <person name="Banfield J.F."/>
        </authorList>
    </citation>
    <scope>NUCLEOTIDE SEQUENCE [LARGE SCALE GENOMIC DNA]</scope>
</reference>
<dbReference type="GO" id="GO:0003677">
    <property type="term" value="F:DNA binding"/>
    <property type="evidence" value="ECO:0007669"/>
    <property type="project" value="UniProtKB-KW"/>
</dbReference>
<dbReference type="PROSITE" id="PS50943">
    <property type="entry name" value="HTH_CROC1"/>
    <property type="match status" value="1"/>
</dbReference>
<comment type="caution">
    <text evidence="3">The sequence shown here is derived from an EMBL/GenBank/DDBJ whole genome shotgun (WGS) entry which is preliminary data.</text>
</comment>
<evidence type="ECO:0000313" key="4">
    <source>
        <dbReference type="Proteomes" id="UP000034531"/>
    </source>
</evidence>
<dbReference type="Proteomes" id="UP000034531">
    <property type="component" value="Unassembled WGS sequence"/>
</dbReference>
<evidence type="ECO:0000313" key="3">
    <source>
        <dbReference type="EMBL" id="KKR50067.1"/>
    </source>
</evidence>
<dbReference type="InterPro" id="IPR050807">
    <property type="entry name" value="TransReg_Diox_bact_type"/>
</dbReference>
<evidence type="ECO:0000259" key="2">
    <source>
        <dbReference type="PROSITE" id="PS50943"/>
    </source>
</evidence>
<protein>
    <submittedName>
        <fullName evidence="3">Helix-turn-helix domain protein</fullName>
    </submittedName>
</protein>
<dbReference type="SMART" id="SM00530">
    <property type="entry name" value="HTH_XRE"/>
    <property type="match status" value="1"/>
</dbReference>
<dbReference type="PANTHER" id="PTHR46797">
    <property type="entry name" value="HTH-TYPE TRANSCRIPTIONAL REGULATOR"/>
    <property type="match status" value="1"/>
</dbReference>
<dbReference type="CDD" id="cd00093">
    <property type="entry name" value="HTH_XRE"/>
    <property type="match status" value="1"/>
</dbReference>
<dbReference type="SUPFAM" id="SSF47413">
    <property type="entry name" value="lambda repressor-like DNA-binding domains"/>
    <property type="match status" value="1"/>
</dbReference>
<dbReference type="InterPro" id="IPR010982">
    <property type="entry name" value="Lambda_DNA-bd_dom_sf"/>
</dbReference>
<evidence type="ECO:0000256" key="1">
    <source>
        <dbReference type="ARBA" id="ARBA00023125"/>
    </source>
</evidence>
<dbReference type="Pfam" id="PF01381">
    <property type="entry name" value="HTH_3"/>
    <property type="match status" value="1"/>
</dbReference>
<keyword evidence="1" id="KW-0238">DNA-binding</keyword>